<reference evidence="1" key="1">
    <citation type="journal article" date="2021" name="Proc. Natl. Acad. Sci. U.S.A.">
        <title>A Catalog of Tens of Thousands of Viruses from Human Metagenomes Reveals Hidden Associations with Chronic Diseases.</title>
        <authorList>
            <person name="Tisza M.J."/>
            <person name="Buck C.B."/>
        </authorList>
    </citation>
    <scope>NUCLEOTIDE SEQUENCE</scope>
    <source>
        <strain evidence="1">CtaNW81</strain>
    </source>
</reference>
<accession>A0A8S5M655</accession>
<name>A0A8S5M655_9CAUD</name>
<protein>
    <submittedName>
        <fullName evidence="1">Uncharacterized protein</fullName>
    </submittedName>
</protein>
<dbReference type="EMBL" id="BK014826">
    <property type="protein sequence ID" value="DAD77507.1"/>
    <property type="molecule type" value="Genomic_DNA"/>
</dbReference>
<organism evidence="1">
    <name type="scientific">Podoviridae sp. ctaNW81</name>
    <dbReference type="NCBI Taxonomy" id="2826562"/>
    <lineage>
        <taxon>Viruses</taxon>
        <taxon>Duplodnaviria</taxon>
        <taxon>Heunggongvirae</taxon>
        <taxon>Uroviricota</taxon>
        <taxon>Caudoviricetes</taxon>
    </lineage>
</organism>
<sequence>MYSLGNDVYITRGEAWTYDSLIVNKDGSPYVVSNQYPNPYFLFKMASVNYQVNERFYDEIWCPIPATSTFYRSEPYELTSFLDDFSVSDLPAEIQQEIQQKGLTAANYSVYFVEEGGVKIYKQWTGTEWKDYSCPFILVFMSADTKKWKAQSYLYKLAVVSGQDIDPAKPDISKITHNNHIVEGQIIVAGNLDTKGGAQ</sequence>
<proteinExistence type="predicted"/>
<evidence type="ECO:0000313" key="1">
    <source>
        <dbReference type="EMBL" id="DAD77507.1"/>
    </source>
</evidence>